<evidence type="ECO:0000313" key="2">
    <source>
        <dbReference type="Proteomes" id="UP000001971"/>
    </source>
</evidence>
<gene>
    <name evidence="1" type="ordered locus">YPA_2257</name>
</gene>
<reference evidence="1 2" key="1">
    <citation type="journal article" date="2006" name="J. Bacteriol.">
        <title>Complete genome sequence of Yersinia pestis strains Antiqua and Nepal516: evidence of gene reduction in an emerging pathogen.</title>
        <authorList>
            <person name="Chain P.S."/>
            <person name="Hu P."/>
            <person name="Malfatti S.A."/>
            <person name="Radnedge L."/>
            <person name="Larimer F."/>
            <person name="Vergez L.M."/>
            <person name="Worsham P."/>
            <person name="Chu M.C."/>
            <person name="Andersen G.L."/>
        </authorList>
    </citation>
    <scope>NUCLEOTIDE SEQUENCE [LARGE SCALE GENOMIC DNA]</scope>
    <source>
        <strain evidence="1 2">Antiqua</strain>
    </source>
</reference>
<protein>
    <recommendedName>
        <fullName evidence="3">DUF4056 domain-containing protein</fullName>
    </recommendedName>
</protein>
<dbReference type="GeneID" id="57975637"/>
<proteinExistence type="predicted"/>
<evidence type="ECO:0008006" key="3">
    <source>
        <dbReference type="Google" id="ProtNLM"/>
    </source>
</evidence>
<dbReference type="KEGG" id="ypa:YPA_2257"/>
<dbReference type="EMBL" id="CP000308">
    <property type="protein sequence ID" value="ABG14222.1"/>
    <property type="molecule type" value="Genomic_DNA"/>
</dbReference>
<dbReference type="PATRIC" id="fig|360102.15.peg.899"/>
<name>A0A0E1NP73_YERPA</name>
<sequence>MSKREDILDTSRFGSENGIRKGLIYSEILGWIDMGHARGDDIRALMTRFSIGESSGKAYYQVRYEQTMGLSRFATGRFNVWQVKKGRTLTERRGIALAMMMSTAVAFENWQSMSFFSWYTDSGFSGEDLISDLFGFYRANFPRTYWGELKIVSKASALRRWDHYGSIGRYKNTGFLPLLFPDPAEKFICPKPYKGQLPRFMMQVTPYKFHPNDDTVIRTSKKAGIITQLSS</sequence>
<dbReference type="HOGENOM" id="CLU_083006_0_0_6"/>
<accession>A0A0E1NP73</accession>
<evidence type="ECO:0000313" key="1">
    <source>
        <dbReference type="EMBL" id="ABG14222.1"/>
    </source>
</evidence>
<dbReference type="AlphaFoldDB" id="A0A0E1NP73"/>
<dbReference type="RefSeq" id="WP_002208561.1">
    <property type="nucleotide sequence ID" value="NC_008150.1"/>
</dbReference>
<organism evidence="1 2">
    <name type="scientific">Yersinia pestis bv. Antiqua (strain Antiqua)</name>
    <dbReference type="NCBI Taxonomy" id="360102"/>
    <lineage>
        <taxon>Bacteria</taxon>
        <taxon>Pseudomonadati</taxon>
        <taxon>Pseudomonadota</taxon>
        <taxon>Gammaproteobacteria</taxon>
        <taxon>Enterobacterales</taxon>
        <taxon>Yersiniaceae</taxon>
        <taxon>Yersinia</taxon>
    </lineage>
</organism>
<dbReference type="Proteomes" id="UP000001971">
    <property type="component" value="Chromosome"/>
</dbReference>